<evidence type="ECO:0000256" key="6">
    <source>
        <dbReference type="SAM" id="Phobius"/>
    </source>
</evidence>
<feature type="transmembrane region" description="Helical" evidence="6">
    <location>
        <begin position="128"/>
        <end position="150"/>
    </location>
</feature>
<protein>
    <submittedName>
        <fullName evidence="8">D-galactonate transporter</fullName>
    </submittedName>
</protein>
<evidence type="ECO:0000259" key="7">
    <source>
        <dbReference type="PROSITE" id="PS50850"/>
    </source>
</evidence>
<accession>A0A1N6L048</accession>
<name>A0A1N6L048_9BURK</name>
<feature type="transmembrane region" description="Helical" evidence="6">
    <location>
        <begin position="357"/>
        <end position="377"/>
    </location>
</feature>
<feature type="transmembrane region" description="Helical" evidence="6">
    <location>
        <begin position="332"/>
        <end position="351"/>
    </location>
</feature>
<keyword evidence="2" id="KW-0813">Transport</keyword>
<comment type="subcellular location">
    <subcellularLocation>
        <location evidence="1">Membrane</location>
        <topology evidence="1">Multi-pass membrane protein</topology>
    </subcellularLocation>
</comment>
<evidence type="ECO:0000256" key="1">
    <source>
        <dbReference type="ARBA" id="ARBA00004141"/>
    </source>
</evidence>
<keyword evidence="4 6" id="KW-1133">Transmembrane helix</keyword>
<proteinExistence type="predicted"/>
<gene>
    <name evidence="8" type="ORF">SAMN05444165_5448</name>
</gene>
<feature type="transmembrane region" description="Helical" evidence="6">
    <location>
        <begin position="299"/>
        <end position="320"/>
    </location>
</feature>
<feature type="transmembrane region" description="Helical" evidence="6">
    <location>
        <begin position="389"/>
        <end position="411"/>
    </location>
</feature>
<dbReference type="CDD" id="cd17319">
    <property type="entry name" value="MFS_ExuT_GudP_like"/>
    <property type="match status" value="1"/>
</dbReference>
<dbReference type="InterPro" id="IPR011701">
    <property type="entry name" value="MFS"/>
</dbReference>
<dbReference type="Gene3D" id="1.20.1250.20">
    <property type="entry name" value="MFS general substrate transporter like domains"/>
    <property type="match status" value="2"/>
</dbReference>
<feature type="domain" description="Major facilitator superfamily (MFS) profile" evidence="7">
    <location>
        <begin position="38"/>
        <end position="447"/>
    </location>
</feature>
<feature type="transmembrane region" description="Helical" evidence="6">
    <location>
        <begin position="162"/>
        <end position="185"/>
    </location>
</feature>
<dbReference type="GO" id="GO:0016020">
    <property type="term" value="C:membrane"/>
    <property type="evidence" value="ECO:0007669"/>
    <property type="project" value="UniProtKB-SubCell"/>
</dbReference>
<feature type="transmembrane region" description="Helical" evidence="6">
    <location>
        <begin position="34"/>
        <end position="51"/>
    </location>
</feature>
<dbReference type="SUPFAM" id="SSF103473">
    <property type="entry name" value="MFS general substrate transporter"/>
    <property type="match status" value="1"/>
</dbReference>
<dbReference type="AlphaFoldDB" id="A0A1N6L048"/>
<keyword evidence="5 6" id="KW-0472">Membrane</keyword>
<dbReference type="Proteomes" id="UP000185151">
    <property type="component" value="Unassembled WGS sequence"/>
</dbReference>
<feature type="transmembrane region" description="Helical" evidence="6">
    <location>
        <begin position="197"/>
        <end position="219"/>
    </location>
</feature>
<evidence type="ECO:0000313" key="8">
    <source>
        <dbReference type="EMBL" id="SIO62149.1"/>
    </source>
</evidence>
<dbReference type="OrthoDB" id="5441967at2"/>
<organism evidence="8 9">
    <name type="scientific">Paraburkholderia phenazinium</name>
    <dbReference type="NCBI Taxonomy" id="60549"/>
    <lineage>
        <taxon>Bacteria</taxon>
        <taxon>Pseudomonadati</taxon>
        <taxon>Pseudomonadota</taxon>
        <taxon>Betaproteobacteria</taxon>
        <taxon>Burkholderiales</taxon>
        <taxon>Burkholderiaceae</taxon>
        <taxon>Paraburkholderia</taxon>
    </lineage>
</organism>
<evidence type="ECO:0000256" key="5">
    <source>
        <dbReference type="ARBA" id="ARBA00023136"/>
    </source>
</evidence>
<feature type="transmembrane region" description="Helical" evidence="6">
    <location>
        <begin position="100"/>
        <end position="122"/>
    </location>
</feature>
<dbReference type="PROSITE" id="PS50850">
    <property type="entry name" value="MFS"/>
    <property type="match status" value="1"/>
</dbReference>
<keyword evidence="3 6" id="KW-0812">Transmembrane</keyword>
<reference evidence="8 9" key="1">
    <citation type="submission" date="2016-11" db="EMBL/GenBank/DDBJ databases">
        <authorList>
            <person name="Jaros S."/>
            <person name="Januszkiewicz K."/>
            <person name="Wedrychowicz H."/>
        </authorList>
    </citation>
    <scope>NUCLEOTIDE SEQUENCE [LARGE SCALE GENOMIC DNA]</scope>
    <source>
        <strain evidence="8 9">GAS95</strain>
    </source>
</reference>
<dbReference type="GO" id="GO:0022857">
    <property type="term" value="F:transmembrane transporter activity"/>
    <property type="evidence" value="ECO:0007669"/>
    <property type="project" value="InterPro"/>
</dbReference>
<dbReference type="InterPro" id="IPR036259">
    <property type="entry name" value="MFS_trans_sf"/>
</dbReference>
<dbReference type="FunFam" id="1.20.1250.20:FF:000018">
    <property type="entry name" value="MFS transporter permease"/>
    <property type="match status" value="1"/>
</dbReference>
<feature type="transmembrane region" description="Helical" evidence="6">
    <location>
        <begin position="71"/>
        <end position="88"/>
    </location>
</feature>
<dbReference type="PANTHER" id="PTHR43791:SF36">
    <property type="entry name" value="TRANSPORTER, PUTATIVE (AFU_ORTHOLOGUE AFUA_6G08340)-RELATED"/>
    <property type="match status" value="1"/>
</dbReference>
<dbReference type="PANTHER" id="PTHR43791">
    <property type="entry name" value="PERMEASE-RELATED"/>
    <property type="match status" value="1"/>
</dbReference>
<evidence type="ECO:0000313" key="9">
    <source>
        <dbReference type="Proteomes" id="UP000185151"/>
    </source>
</evidence>
<sequence length="455" mass="48339">MNPVPSSATPPAAQAAGSSAAPDAALEAAALRKITWRIMPFLFLVYVLSYLDRVNIGYAKLQFTGDLGLSNTAYGLGAGIFFFGYFVFEVPSNLLLKKFGARATIARITMLWGALSCVMMFVRSETMFYVLRFFLGVAEAGLVPGVVLYLTFWFPSDRRARMVAVFMAAIPVAGIIGAPLSGFLMSALHDAHGLRGWQWMFLIEGIPSILAGFWALAVLRNTPAEAAWLSDDEKRVVLTRLARENTAAATAGAEHSLRAALASGRFWLLTLIYFCLVTGNAGFSFWLPQIVKDLGVTNLVSNGFVTAIPYLAAGIGMILIGRSSDITGERRWHYAVCCFIGAVGLLGSASVTNSIPLAVTGLSIAYIGILAGFGIFWSMSTTFLQGSAAVAGIAVINSIANLAGYVSPYVLGVVKDATHSVTFGLVLIAGALIVGGLVTLMMPRVKVPHGVAELA</sequence>
<feature type="transmembrane region" description="Helical" evidence="6">
    <location>
        <begin position="417"/>
        <end position="440"/>
    </location>
</feature>
<dbReference type="RefSeq" id="WP_074300421.1">
    <property type="nucleotide sequence ID" value="NZ_FSRU01000002.1"/>
</dbReference>
<evidence type="ECO:0000256" key="2">
    <source>
        <dbReference type="ARBA" id="ARBA00022448"/>
    </source>
</evidence>
<evidence type="ECO:0000256" key="4">
    <source>
        <dbReference type="ARBA" id="ARBA00022989"/>
    </source>
</evidence>
<feature type="transmembrane region" description="Helical" evidence="6">
    <location>
        <begin position="266"/>
        <end position="287"/>
    </location>
</feature>
<evidence type="ECO:0000256" key="3">
    <source>
        <dbReference type="ARBA" id="ARBA00022692"/>
    </source>
</evidence>
<dbReference type="EMBL" id="FSRU01000002">
    <property type="protein sequence ID" value="SIO62149.1"/>
    <property type="molecule type" value="Genomic_DNA"/>
</dbReference>
<dbReference type="Pfam" id="PF07690">
    <property type="entry name" value="MFS_1"/>
    <property type="match status" value="1"/>
</dbReference>
<dbReference type="InterPro" id="IPR020846">
    <property type="entry name" value="MFS_dom"/>
</dbReference>
<keyword evidence="9" id="KW-1185">Reference proteome</keyword>